<protein>
    <submittedName>
        <fullName evidence="4">Efflux transporter, RND family, MFP subunit</fullName>
    </submittedName>
</protein>
<dbReference type="NCBIfam" id="TIGR01730">
    <property type="entry name" value="RND_mfp"/>
    <property type="match status" value="1"/>
</dbReference>
<feature type="signal peptide" evidence="2">
    <location>
        <begin position="1"/>
        <end position="30"/>
    </location>
</feature>
<name>E1SQV9_FERBD</name>
<evidence type="ECO:0000256" key="2">
    <source>
        <dbReference type="SAM" id="SignalP"/>
    </source>
</evidence>
<gene>
    <name evidence="4" type="ordered locus">Fbal_2682</name>
</gene>
<dbReference type="Gene3D" id="2.40.420.20">
    <property type="match status" value="1"/>
</dbReference>
<keyword evidence="2" id="KW-0732">Signal</keyword>
<dbReference type="Gene3D" id="2.40.30.170">
    <property type="match status" value="1"/>
</dbReference>
<proteinExistence type="inferred from homology"/>
<dbReference type="PANTHER" id="PTHR30469">
    <property type="entry name" value="MULTIDRUG RESISTANCE PROTEIN MDTA"/>
    <property type="match status" value="1"/>
</dbReference>
<dbReference type="GO" id="GO:1990281">
    <property type="term" value="C:efflux pump complex"/>
    <property type="evidence" value="ECO:0007669"/>
    <property type="project" value="TreeGrafter"/>
</dbReference>
<feature type="domain" description="CzcB-like barrel-sandwich hybrid" evidence="3">
    <location>
        <begin position="70"/>
        <end position="208"/>
    </location>
</feature>
<dbReference type="GO" id="GO:0015562">
    <property type="term" value="F:efflux transmembrane transporter activity"/>
    <property type="evidence" value="ECO:0007669"/>
    <property type="project" value="TreeGrafter"/>
</dbReference>
<dbReference type="eggNOG" id="COG0845">
    <property type="taxonomic scope" value="Bacteria"/>
</dbReference>
<evidence type="ECO:0000256" key="1">
    <source>
        <dbReference type="ARBA" id="ARBA00009477"/>
    </source>
</evidence>
<evidence type="ECO:0000313" key="5">
    <source>
        <dbReference type="Proteomes" id="UP000006683"/>
    </source>
</evidence>
<accession>E1SQV9</accession>
<feature type="chain" id="PRO_5003151488" evidence="2">
    <location>
        <begin position="31"/>
        <end position="368"/>
    </location>
</feature>
<dbReference type="SUPFAM" id="SSF111369">
    <property type="entry name" value="HlyD-like secretion proteins"/>
    <property type="match status" value="1"/>
</dbReference>
<dbReference type="AlphaFoldDB" id="E1SQV9"/>
<keyword evidence="5" id="KW-1185">Reference proteome</keyword>
<dbReference type="EMBL" id="CP002209">
    <property type="protein sequence ID" value="ADN76884.1"/>
    <property type="molecule type" value="Genomic_DNA"/>
</dbReference>
<dbReference type="Gene3D" id="1.10.287.470">
    <property type="entry name" value="Helix hairpin bin"/>
    <property type="match status" value="1"/>
</dbReference>
<dbReference type="Proteomes" id="UP000006683">
    <property type="component" value="Chromosome"/>
</dbReference>
<dbReference type="HOGENOM" id="CLU_018816_1_0_6"/>
<evidence type="ECO:0000313" key="4">
    <source>
        <dbReference type="EMBL" id="ADN76884.1"/>
    </source>
</evidence>
<dbReference type="Pfam" id="PF25973">
    <property type="entry name" value="BSH_CzcB"/>
    <property type="match status" value="1"/>
</dbReference>
<reference evidence="4 5" key="1">
    <citation type="journal article" date="2010" name="Stand. Genomic Sci.">
        <title>Complete genome sequence of Ferrimonas balearica type strain (PAT).</title>
        <authorList>
            <person name="Nolan M."/>
            <person name="Sikorski J."/>
            <person name="Davenport K."/>
            <person name="Lucas S."/>
            <person name="Glavina Del Rio T."/>
            <person name="Tice H."/>
            <person name="Cheng J."/>
            <person name="Goodwin L."/>
            <person name="Pitluck S."/>
            <person name="Liolios K."/>
            <person name="Ivanova N."/>
            <person name="Mavromatis K."/>
            <person name="Ovchinnikova G."/>
            <person name="Pati A."/>
            <person name="Chen A."/>
            <person name="Palaniappan K."/>
            <person name="Land M."/>
            <person name="Hauser L."/>
            <person name="Chang Y."/>
            <person name="Jeffries C."/>
            <person name="Tapia R."/>
            <person name="Brettin T."/>
            <person name="Detter J."/>
            <person name="Han C."/>
            <person name="Yasawong M."/>
            <person name="Rohde M."/>
            <person name="Tindall B."/>
            <person name="Goker M."/>
            <person name="Woyke T."/>
            <person name="Bristow J."/>
            <person name="Eisen J."/>
            <person name="Markowitz V."/>
            <person name="Hugenholtz P."/>
            <person name="Kyrpides N."/>
            <person name="Klenk H."/>
            <person name="Lapidus A."/>
        </authorList>
    </citation>
    <scope>NUCLEOTIDE SEQUENCE [LARGE SCALE GENOMIC DNA]</scope>
    <source>
        <strain evidence="5">DSM 9799 / CCM 4581 / KCTC 23876 / PAT</strain>
    </source>
</reference>
<dbReference type="STRING" id="550540.Fbal_2682"/>
<sequence length="368" mass="39682">MQFNYGPIVTVMARSLTVLMLLVLTGCQPAETASSPDKAPYPVVTEALHTQPDYPISHRFVGRLYSSTTSQVGFELAGVVDAISVDTGELVKQGQELARLDDALLRSEAEQLTANLAQIEAQQSLVDTTLQRQRTLESQGYQSQQQIDELLSQQNELAALAQQLQASLSANTIRRQKSKLTAPFDGIVSQRQLAPGQVVSPGQPVLTLVPDAQGEARIGVPVRLLSRLEGQPQFTIEVQGQPQQATLVGRSAEVNPVTRTVELRFALPPMDNLVNGDLVYLQVEERVAQPAAKVPVSALTSGLRGRWNLMVAAPADGGYVLERRDVTILHSDDQYAFVSGAIADNEQVVVMGLQSLVSGQAVTPGAKE</sequence>
<organism evidence="4 5">
    <name type="scientific">Ferrimonas balearica (strain DSM 9799 / CCM 4581 / KCTC 23876 / PAT)</name>
    <dbReference type="NCBI Taxonomy" id="550540"/>
    <lineage>
        <taxon>Bacteria</taxon>
        <taxon>Pseudomonadati</taxon>
        <taxon>Pseudomonadota</taxon>
        <taxon>Gammaproteobacteria</taxon>
        <taxon>Alteromonadales</taxon>
        <taxon>Ferrimonadaceae</taxon>
        <taxon>Ferrimonas</taxon>
    </lineage>
</organism>
<dbReference type="InterPro" id="IPR006143">
    <property type="entry name" value="RND_pump_MFP"/>
</dbReference>
<comment type="similarity">
    <text evidence="1">Belongs to the membrane fusion protein (MFP) (TC 8.A.1) family.</text>
</comment>
<dbReference type="KEGG" id="fbl:Fbal_2682"/>
<dbReference type="PANTHER" id="PTHR30469:SF11">
    <property type="entry name" value="BLL4320 PROTEIN"/>
    <property type="match status" value="1"/>
</dbReference>
<dbReference type="InterPro" id="IPR058647">
    <property type="entry name" value="BSH_CzcB-like"/>
</dbReference>
<evidence type="ECO:0000259" key="3">
    <source>
        <dbReference type="Pfam" id="PF25973"/>
    </source>
</evidence>
<dbReference type="Gene3D" id="2.40.50.100">
    <property type="match status" value="1"/>
</dbReference>